<evidence type="ECO:0000313" key="7">
    <source>
        <dbReference type="EMBL" id="RHW32805.1"/>
    </source>
</evidence>
<feature type="transmembrane region" description="Helical" evidence="6">
    <location>
        <begin position="131"/>
        <end position="150"/>
    </location>
</feature>
<feature type="transmembrane region" description="Helical" evidence="6">
    <location>
        <begin position="24"/>
        <end position="45"/>
    </location>
</feature>
<keyword evidence="5 6" id="KW-0472">Membrane</keyword>
<protein>
    <submittedName>
        <fullName evidence="7">Ribose ABC transporter permease</fullName>
    </submittedName>
</protein>
<keyword evidence="4 6" id="KW-1133">Transmembrane helix</keyword>
<evidence type="ECO:0000256" key="3">
    <source>
        <dbReference type="ARBA" id="ARBA00022692"/>
    </source>
</evidence>
<organism evidence="7 8">
    <name type="scientific">Neobacillus notoginsengisoli</name>
    <dbReference type="NCBI Taxonomy" id="1578198"/>
    <lineage>
        <taxon>Bacteria</taxon>
        <taxon>Bacillati</taxon>
        <taxon>Bacillota</taxon>
        <taxon>Bacilli</taxon>
        <taxon>Bacillales</taxon>
        <taxon>Bacillaceae</taxon>
        <taxon>Neobacillus</taxon>
    </lineage>
</organism>
<dbReference type="PANTHER" id="PTHR32196">
    <property type="entry name" value="ABC TRANSPORTER PERMEASE PROTEIN YPHD-RELATED-RELATED"/>
    <property type="match status" value="1"/>
</dbReference>
<comment type="caution">
    <text evidence="7">The sequence shown here is derived from an EMBL/GenBank/DDBJ whole genome shotgun (WGS) entry which is preliminary data.</text>
</comment>
<dbReference type="RefSeq" id="WP_118924093.1">
    <property type="nucleotide sequence ID" value="NZ_QWEG01000018.1"/>
</dbReference>
<feature type="transmembrane region" description="Helical" evidence="6">
    <location>
        <begin position="170"/>
        <end position="191"/>
    </location>
</feature>
<gene>
    <name evidence="7" type="ORF">D1B31_20880</name>
</gene>
<evidence type="ECO:0000256" key="2">
    <source>
        <dbReference type="ARBA" id="ARBA00022475"/>
    </source>
</evidence>
<feature type="transmembrane region" description="Helical" evidence="6">
    <location>
        <begin position="252"/>
        <end position="269"/>
    </location>
</feature>
<feature type="transmembrane region" description="Helical" evidence="6">
    <location>
        <begin position="222"/>
        <end position="240"/>
    </location>
</feature>
<dbReference type="CDD" id="cd06579">
    <property type="entry name" value="TM_PBP1_transp_AraH_like"/>
    <property type="match status" value="1"/>
</dbReference>
<dbReference type="InterPro" id="IPR001851">
    <property type="entry name" value="ABC_transp_permease"/>
</dbReference>
<reference evidence="7 8" key="1">
    <citation type="journal article" date="2017" name="Int. J. Syst. Evol. Microbiol.">
        <title>Bacillus notoginsengisoli sp. nov., a novel bacterium isolated from the rhizosphere of Panax notoginseng.</title>
        <authorList>
            <person name="Zhang M.Y."/>
            <person name="Cheng J."/>
            <person name="Cai Y."/>
            <person name="Zhang T.Y."/>
            <person name="Wu Y.Y."/>
            <person name="Manikprabhu D."/>
            <person name="Li W.J."/>
            <person name="Zhang Y.X."/>
        </authorList>
    </citation>
    <scope>NUCLEOTIDE SEQUENCE [LARGE SCALE GENOMIC DNA]</scope>
    <source>
        <strain evidence="7 8">JCM 30743</strain>
    </source>
</reference>
<feature type="transmembrane region" description="Helical" evidence="6">
    <location>
        <begin position="276"/>
        <end position="295"/>
    </location>
</feature>
<dbReference type="OrthoDB" id="9784538at2"/>
<name>A0A417YIC3_9BACI</name>
<feature type="transmembrane region" description="Helical" evidence="6">
    <location>
        <begin position="301"/>
        <end position="320"/>
    </location>
</feature>
<dbReference type="GO" id="GO:0022857">
    <property type="term" value="F:transmembrane transporter activity"/>
    <property type="evidence" value="ECO:0007669"/>
    <property type="project" value="InterPro"/>
</dbReference>
<feature type="transmembrane region" description="Helical" evidence="6">
    <location>
        <begin position="57"/>
        <end position="90"/>
    </location>
</feature>
<evidence type="ECO:0000256" key="4">
    <source>
        <dbReference type="ARBA" id="ARBA00022989"/>
    </source>
</evidence>
<dbReference type="EMBL" id="QWEG01000018">
    <property type="protein sequence ID" value="RHW32805.1"/>
    <property type="molecule type" value="Genomic_DNA"/>
</dbReference>
<dbReference type="PANTHER" id="PTHR32196:SF72">
    <property type="entry name" value="RIBOSE IMPORT PERMEASE PROTEIN RBSC"/>
    <property type="match status" value="1"/>
</dbReference>
<dbReference type="Proteomes" id="UP000284416">
    <property type="component" value="Unassembled WGS sequence"/>
</dbReference>
<keyword evidence="8" id="KW-1185">Reference proteome</keyword>
<evidence type="ECO:0000256" key="5">
    <source>
        <dbReference type="ARBA" id="ARBA00023136"/>
    </source>
</evidence>
<dbReference type="GO" id="GO:0005886">
    <property type="term" value="C:plasma membrane"/>
    <property type="evidence" value="ECO:0007669"/>
    <property type="project" value="UniProtKB-SubCell"/>
</dbReference>
<evidence type="ECO:0000256" key="6">
    <source>
        <dbReference type="SAM" id="Phobius"/>
    </source>
</evidence>
<proteinExistence type="predicted"/>
<sequence>MSNLQNTLNVRSKSIPLNLDKEKIGLIVSLMALSILLSILSPHFLETYNLGNIGRQTSINLIIAIGMTYVIISGGIDLSVGSMLAVVSVVVASLMKNHGLDIFTSILVGVVIGSFLGLINGLIISNIKIPPFIATLGMMTIARGIAFVYTDAYPISGFSSKFTFLGQGSIFGIPVPIIITIIAVAIGIFVLNNTIIGNHIFGLGNNEESARLAGINIKKTQLFIYTFCGFMTAISAVIVTSRLDSGQPNIGVSYELDAIAAVVLGGTSLSGGKGSIFGTVLGALIIGVLNNGMNLLSVSPYFQLIVKGLVILLAVGLNTIRERKN</sequence>
<evidence type="ECO:0000256" key="1">
    <source>
        <dbReference type="ARBA" id="ARBA00004651"/>
    </source>
</evidence>
<keyword evidence="3 6" id="KW-0812">Transmembrane</keyword>
<dbReference type="AlphaFoldDB" id="A0A417YIC3"/>
<feature type="transmembrane region" description="Helical" evidence="6">
    <location>
        <begin position="102"/>
        <end position="124"/>
    </location>
</feature>
<accession>A0A417YIC3</accession>
<comment type="subcellular location">
    <subcellularLocation>
        <location evidence="1">Cell membrane</location>
        <topology evidence="1">Multi-pass membrane protein</topology>
    </subcellularLocation>
</comment>
<keyword evidence="2" id="KW-1003">Cell membrane</keyword>
<evidence type="ECO:0000313" key="8">
    <source>
        <dbReference type="Proteomes" id="UP000284416"/>
    </source>
</evidence>
<dbReference type="Pfam" id="PF02653">
    <property type="entry name" value="BPD_transp_2"/>
    <property type="match status" value="1"/>
</dbReference>